<dbReference type="InterPro" id="IPR046335">
    <property type="entry name" value="LacI/GalR-like_sensor"/>
</dbReference>
<dbReference type="InterPro" id="IPR001387">
    <property type="entry name" value="Cro/C1-type_HTH"/>
</dbReference>
<dbReference type="PRINTS" id="PR00036">
    <property type="entry name" value="HTHLACI"/>
</dbReference>
<dbReference type="InterPro" id="IPR000843">
    <property type="entry name" value="HTH_LacI"/>
</dbReference>
<keyword evidence="7" id="KW-1185">Reference proteome</keyword>
<keyword evidence="3" id="KW-0804">Transcription</keyword>
<feature type="domain" description="HTH cro/C1-type" evidence="5">
    <location>
        <begin position="7"/>
        <end position="50"/>
    </location>
</feature>
<dbReference type="SUPFAM" id="SSF47413">
    <property type="entry name" value="lambda repressor-like DNA-binding domains"/>
    <property type="match status" value="1"/>
</dbReference>
<evidence type="ECO:0000256" key="3">
    <source>
        <dbReference type="ARBA" id="ARBA00023163"/>
    </source>
</evidence>
<protein>
    <submittedName>
        <fullName evidence="6">LacI family DNA-binding transcriptional regulator</fullName>
    </submittedName>
</protein>
<dbReference type="Pfam" id="PF00356">
    <property type="entry name" value="LacI"/>
    <property type="match status" value="1"/>
</dbReference>
<sequence>MAGMRPTVKDVAKLAGVSPKTVSNVINGVVFVRPDTRARVESALAELDYVPNMSARGLRNGRTGMIALALPDLLRPYSAEIVHLVVELAHERGWGVQIEQTAAEPKREFELLSKARAYLVDGLILNPVNLDDSAVLSAGPLPPLVLIGDVDQDLVSQVAIDNVAAARDMTKHLLDRGCRRIAVVGTPEIPRGSSGAGVLAGSSEGEPGTAASRLRTAGYREALAAAGVPVDPVLEISLDRWRPEGAATVVGKYLADHELPDAFFCFTDSMASGALAALWSAGIRVPEQTLVAGFDNILESQFMIPPLTTIDFDRREFVAAALDLLGERMADKTAPPRRVMVPHRVIERASTAR</sequence>
<dbReference type="InterPro" id="IPR010982">
    <property type="entry name" value="Lambda_DNA-bd_dom_sf"/>
</dbReference>
<comment type="caution">
    <text evidence="6">The sequence shown here is derived from an EMBL/GenBank/DDBJ whole genome shotgun (WGS) entry which is preliminary data.</text>
</comment>
<proteinExistence type="predicted"/>
<dbReference type="PROSITE" id="PS50932">
    <property type="entry name" value="HTH_LACI_2"/>
    <property type="match status" value="1"/>
</dbReference>
<accession>A0ABP4NX20</accession>
<dbReference type="Pfam" id="PF13377">
    <property type="entry name" value="Peripla_BP_3"/>
    <property type="match status" value="1"/>
</dbReference>
<evidence type="ECO:0000256" key="1">
    <source>
        <dbReference type="ARBA" id="ARBA00023015"/>
    </source>
</evidence>
<dbReference type="SUPFAM" id="SSF53822">
    <property type="entry name" value="Periplasmic binding protein-like I"/>
    <property type="match status" value="1"/>
</dbReference>
<dbReference type="Gene3D" id="3.40.50.2300">
    <property type="match status" value="2"/>
</dbReference>
<evidence type="ECO:0000313" key="6">
    <source>
        <dbReference type="EMBL" id="GAA1566162.1"/>
    </source>
</evidence>
<dbReference type="PANTHER" id="PTHR30146">
    <property type="entry name" value="LACI-RELATED TRANSCRIPTIONAL REPRESSOR"/>
    <property type="match status" value="1"/>
</dbReference>
<evidence type="ECO:0000256" key="2">
    <source>
        <dbReference type="ARBA" id="ARBA00023125"/>
    </source>
</evidence>
<evidence type="ECO:0000259" key="4">
    <source>
        <dbReference type="PROSITE" id="PS50932"/>
    </source>
</evidence>
<reference evidence="7" key="1">
    <citation type="journal article" date="2019" name="Int. J. Syst. Evol. Microbiol.">
        <title>The Global Catalogue of Microorganisms (GCM) 10K type strain sequencing project: providing services to taxonomists for standard genome sequencing and annotation.</title>
        <authorList>
            <consortium name="The Broad Institute Genomics Platform"/>
            <consortium name="The Broad Institute Genome Sequencing Center for Infectious Disease"/>
            <person name="Wu L."/>
            <person name="Ma J."/>
        </authorList>
    </citation>
    <scope>NUCLEOTIDE SEQUENCE [LARGE SCALE GENOMIC DNA]</scope>
    <source>
        <strain evidence="7">JCM 15572</strain>
    </source>
</reference>
<feature type="domain" description="HTH lacI-type" evidence="4">
    <location>
        <begin position="6"/>
        <end position="60"/>
    </location>
</feature>
<dbReference type="CDD" id="cd06267">
    <property type="entry name" value="PBP1_LacI_sugar_binding-like"/>
    <property type="match status" value="1"/>
</dbReference>
<dbReference type="Gene3D" id="1.10.260.40">
    <property type="entry name" value="lambda repressor-like DNA-binding domains"/>
    <property type="match status" value="1"/>
</dbReference>
<evidence type="ECO:0000313" key="7">
    <source>
        <dbReference type="Proteomes" id="UP001501705"/>
    </source>
</evidence>
<dbReference type="Proteomes" id="UP001501705">
    <property type="component" value="Unassembled WGS sequence"/>
</dbReference>
<dbReference type="EMBL" id="BAAAPH010000006">
    <property type="protein sequence ID" value="GAA1566162.1"/>
    <property type="molecule type" value="Genomic_DNA"/>
</dbReference>
<dbReference type="CDD" id="cd01392">
    <property type="entry name" value="HTH_LacI"/>
    <property type="match status" value="1"/>
</dbReference>
<dbReference type="PROSITE" id="PS00356">
    <property type="entry name" value="HTH_LACI_1"/>
    <property type="match status" value="1"/>
</dbReference>
<organism evidence="6 7">
    <name type="scientific">Kribbella hippodromi</name>
    <dbReference type="NCBI Taxonomy" id="434347"/>
    <lineage>
        <taxon>Bacteria</taxon>
        <taxon>Bacillati</taxon>
        <taxon>Actinomycetota</taxon>
        <taxon>Actinomycetes</taxon>
        <taxon>Propionibacteriales</taxon>
        <taxon>Kribbellaceae</taxon>
        <taxon>Kribbella</taxon>
    </lineage>
</organism>
<dbReference type="InterPro" id="IPR028082">
    <property type="entry name" value="Peripla_BP_I"/>
</dbReference>
<name>A0ABP4NX20_9ACTN</name>
<dbReference type="PANTHER" id="PTHR30146:SF109">
    <property type="entry name" value="HTH-TYPE TRANSCRIPTIONAL REGULATOR GALS"/>
    <property type="match status" value="1"/>
</dbReference>
<evidence type="ECO:0000259" key="5">
    <source>
        <dbReference type="PROSITE" id="PS50943"/>
    </source>
</evidence>
<gene>
    <name evidence="6" type="ORF">GCM10009804_23630</name>
</gene>
<keyword evidence="2 6" id="KW-0238">DNA-binding</keyword>
<dbReference type="SMART" id="SM00354">
    <property type="entry name" value="HTH_LACI"/>
    <property type="match status" value="1"/>
</dbReference>
<dbReference type="PROSITE" id="PS50943">
    <property type="entry name" value="HTH_CROC1"/>
    <property type="match status" value="1"/>
</dbReference>
<keyword evidence="1" id="KW-0805">Transcription regulation</keyword>
<dbReference type="GO" id="GO:0003677">
    <property type="term" value="F:DNA binding"/>
    <property type="evidence" value="ECO:0007669"/>
    <property type="project" value="UniProtKB-KW"/>
</dbReference>